<evidence type="ECO:0000256" key="10">
    <source>
        <dbReference type="HAMAP-Rule" id="MF_00495"/>
    </source>
</evidence>
<dbReference type="InterPro" id="IPR023214">
    <property type="entry name" value="HAD_sf"/>
</dbReference>
<dbReference type="Proteomes" id="UP001596056">
    <property type="component" value="Unassembled WGS sequence"/>
</dbReference>
<dbReference type="PANTHER" id="PTHR43434">
    <property type="entry name" value="PHOSPHOGLYCOLATE PHOSPHATASE"/>
    <property type="match status" value="1"/>
</dbReference>
<dbReference type="InterPro" id="IPR023198">
    <property type="entry name" value="PGP-like_dom2"/>
</dbReference>
<feature type="active site" description="Nucleophile" evidence="10">
    <location>
        <position position="12"/>
    </location>
</feature>
<keyword evidence="7 10" id="KW-0378">Hydrolase</keyword>
<evidence type="ECO:0000256" key="2">
    <source>
        <dbReference type="ARBA" id="ARBA00001946"/>
    </source>
</evidence>
<comment type="caution">
    <text evidence="11">The sequence shown here is derived from an EMBL/GenBank/DDBJ whole genome shotgun (WGS) entry which is preliminary data.</text>
</comment>
<proteinExistence type="inferred from homology"/>
<dbReference type="InterPro" id="IPR041492">
    <property type="entry name" value="HAD_2"/>
</dbReference>
<evidence type="ECO:0000256" key="7">
    <source>
        <dbReference type="ARBA" id="ARBA00022801"/>
    </source>
</evidence>
<keyword evidence="12" id="KW-1185">Reference proteome</keyword>
<comment type="similarity">
    <text evidence="4 10">Belongs to the HAD-like hydrolase superfamily. CbbY/CbbZ/Gph/YieH family.</text>
</comment>
<sequence length="226" mass="23725">MSETPRGTVIFDLDGTLVDSAPDLADTLDEVLADRGLAPIGLDGTRALIGHGIPALVRSALVLRQGPVTEDDLARASDRFLSIYSGRLAAKTRPYPGAPEVLDALAGAGWRLTVCTNKREAAASEVLRELGLLRFFAQVAGPDTFEAAKPDPAHLLGLLPCPQPAVVVGDSEIDVAAARAAGLPVVAVAWGYARRPVGDLGADAIAFRFEQVPGLVEGLSPRPRHR</sequence>
<evidence type="ECO:0000256" key="1">
    <source>
        <dbReference type="ARBA" id="ARBA00000830"/>
    </source>
</evidence>
<feature type="binding site" evidence="10">
    <location>
        <position position="170"/>
    </location>
    <ligand>
        <name>Mg(2+)</name>
        <dbReference type="ChEBI" id="CHEBI:18420"/>
    </ligand>
</feature>
<evidence type="ECO:0000256" key="6">
    <source>
        <dbReference type="ARBA" id="ARBA00022723"/>
    </source>
</evidence>
<evidence type="ECO:0000256" key="8">
    <source>
        <dbReference type="ARBA" id="ARBA00022842"/>
    </source>
</evidence>
<dbReference type="InterPro" id="IPR006439">
    <property type="entry name" value="HAD-SF_hydro_IA"/>
</dbReference>
<accession>A0ABW0SHY4</accession>
<comment type="function">
    <text evidence="10">Specifically catalyzes the dephosphorylation of 2-phosphoglycolate. Is involved in the dissimilation of the intracellular 2-phosphoglycolate formed during the DNA repair of 3'-phosphoglycolate ends, a major class of DNA lesions induced by oxidative stress.</text>
</comment>
<dbReference type="Gene3D" id="3.40.50.1000">
    <property type="entry name" value="HAD superfamily/HAD-like"/>
    <property type="match status" value="1"/>
</dbReference>
<dbReference type="Pfam" id="PF13419">
    <property type="entry name" value="HAD_2"/>
    <property type="match status" value="1"/>
</dbReference>
<reference evidence="12" key="1">
    <citation type="journal article" date="2019" name="Int. J. Syst. Evol. Microbiol.">
        <title>The Global Catalogue of Microorganisms (GCM) 10K type strain sequencing project: providing services to taxonomists for standard genome sequencing and annotation.</title>
        <authorList>
            <consortium name="The Broad Institute Genomics Platform"/>
            <consortium name="The Broad Institute Genome Sequencing Center for Infectious Disease"/>
            <person name="Wu L."/>
            <person name="Ma J."/>
        </authorList>
    </citation>
    <scope>NUCLEOTIDE SEQUENCE [LARGE SCALE GENOMIC DNA]</scope>
    <source>
        <strain evidence="12">KACC 11588</strain>
    </source>
</reference>
<evidence type="ECO:0000313" key="12">
    <source>
        <dbReference type="Proteomes" id="UP001596056"/>
    </source>
</evidence>
<dbReference type="EMBL" id="JBHSNA010000030">
    <property type="protein sequence ID" value="MFC5568220.1"/>
    <property type="molecule type" value="Genomic_DNA"/>
</dbReference>
<evidence type="ECO:0000256" key="4">
    <source>
        <dbReference type="ARBA" id="ARBA00006171"/>
    </source>
</evidence>
<protein>
    <recommendedName>
        <fullName evidence="5 10">Phosphoglycolate phosphatase</fullName>
        <shortName evidence="10">PGP</shortName>
        <shortName evidence="10">PGPase</shortName>
        <ecNumber evidence="5 10">3.1.3.18</ecNumber>
    </recommendedName>
</protein>
<feature type="binding site" evidence="10">
    <location>
        <position position="12"/>
    </location>
    <ligand>
        <name>Mg(2+)</name>
        <dbReference type="ChEBI" id="CHEBI:18420"/>
    </ligand>
</feature>
<dbReference type="SFLD" id="SFLDG01129">
    <property type="entry name" value="C1.5:_HAD__Beta-PGM__Phosphata"/>
    <property type="match status" value="1"/>
</dbReference>
<dbReference type="EC" id="3.1.3.18" evidence="5 10"/>
<dbReference type="SFLD" id="SFLDS00003">
    <property type="entry name" value="Haloacid_Dehalogenase"/>
    <property type="match status" value="1"/>
</dbReference>
<gene>
    <name evidence="11" type="ORF">ACFPOC_17590</name>
</gene>
<feature type="binding site" evidence="10">
    <location>
        <position position="14"/>
    </location>
    <ligand>
        <name>Mg(2+)</name>
        <dbReference type="ChEBI" id="CHEBI:18420"/>
    </ligand>
</feature>
<dbReference type="InterPro" id="IPR037512">
    <property type="entry name" value="PGPase_prok"/>
</dbReference>
<comment type="catalytic activity">
    <reaction evidence="1 10">
        <text>2-phosphoglycolate + H2O = glycolate + phosphate</text>
        <dbReference type="Rhea" id="RHEA:14369"/>
        <dbReference type="ChEBI" id="CHEBI:15377"/>
        <dbReference type="ChEBI" id="CHEBI:29805"/>
        <dbReference type="ChEBI" id="CHEBI:43474"/>
        <dbReference type="ChEBI" id="CHEBI:58033"/>
        <dbReference type="EC" id="3.1.3.18"/>
    </reaction>
</comment>
<dbReference type="NCBIfam" id="TIGR01549">
    <property type="entry name" value="HAD-SF-IA-v1"/>
    <property type="match status" value="1"/>
</dbReference>
<evidence type="ECO:0000256" key="5">
    <source>
        <dbReference type="ARBA" id="ARBA00013078"/>
    </source>
</evidence>
<keyword evidence="6 10" id="KW-0479">Metal-binding</keyword>
<keyword evidence="9 10" id="KW-0119">Carbohydrate metabolism</keyword>
<evidence type="ECO:0000256" key="3">
    <source>
        <dbReference type="ARBA" id="ARBA00004818"/>
    </source>
</evidence>
<keyword evidence="8 10" id="KW-0460">Magnesium</keyword>
<comment type="pathway">
    <text evidence="3 10">Organic acid metabolism; glycolate biosynthesis; glycolate from 2-phosphoglycolate: step 1/1.</text>
</comment>
<evidence type="ECO:0000313" key="11">
    <source>
        <dbReference type="EMBL" id="MFC5568220.1"/>
    </source>
</evidence>
<dbReference type="SUPFAM" id="SSF56784">
    <property type="entry name" value="HAD-like"/>
    <property type="match status" value="1"/>
</dbReference>
<organism evidence="11 12">
    <name type="scientific">Rubellimicrobium aerolatum</name>
    <dbReference type="NCBI Taxonomy" id="490979"/>
    <lineage>
        <taxon>Bacteria</taxon>
        <taxon>Pseudomonadati</taxon>
        <taxon>Pseudomonadota</taxon>
        <taxon>Alphaproteobacteria</taxon>
        <taxon>Rhodobacterales</taxon>
        <taxon>Roseobacteraceae</taxon>
        <taxon>Rubellimicrobium</taxon>
    </lineage>
</organism>
<dbReference type="RefSeq" id="WP_209843202.1">
    <property type="nucleotide sequence ID" value="NZ_JAGGJP010000025.1"/>
</dbReference>
<comment type="cofactor">
    <cofactor evidence="2 10">
        <name>Mg(2+)</name>
        <dbReference type="ChEBI" id="CHEBI:18420"/>
    </cofactor>
</comment>
<dbReference type="InterPro" id="IPR050155">
    <property type="entry name" value="HAD-like_hydrolase_sf"/>
</dbReference>
<name>A0ABW0SHY4_9RHOB</name>
<dbReference type="Gene3D" id="1.10.150.240">
    <property type="entry name" value="Putative phosphatase, domain 2"/>
    <property type="match status" value="1"/>
</dbReference>
<dbReference type="GO" id="GO:0016787">
    <property type="term" value="F:hydrolase activity"/>
    <property type="evidence" value="ECO:0007669"/>
    <property type="project" value="UniProtKB-KW"/>
</dbReference>
<dbReference type="InterPro" id="IPR036412">
    <property type="entry name" value="HAD-like_sf"/>
</dbReference>
<evidence type="ECO:0000256" key="9">
    <source>
        <dbReference type="ARBA" id="ARBA00023277"/>
    </source>
</evidence>
<dbReference type="PANTHER" id="PTHR43434:SF1">
    <property type="entry name" value="PHOSPHOGLYCOLATE PHOSPHATASE"/>
    <property type="match status" value="1"/>
</dbReference>
<dbReference type="HAMAP" id="MF_00495">
    <property type="entry name" value="GPH_hydrolase_bact"/>
    <property type="match status" value="1"/>
</dbReference>